<dbReference type="PANTHER" id="PTHR30023">
    <property type="entry name" value="D-ALANYL-D-ALANINE CARBOXYPEPTIDASE"/>
    <property type="match status" value="1"/>
</dbReference>
<organism evidence="5 6">
    <name type="scientific">Nannocystis exedens</name>
    <dbReference type="NCBI Taxonomy" id="54"/>
    <lineage>
        <taxon>Bacteria</taxon>
        <taxon>Pseudomonadati</taxon>
        <taxon>Myxococcota</taxon>
        <taxon>Polyangia</taxon>
        <taxon>Nannocystales</taxon>
        <taxon>Nannocystaceae</taxon>
        <taxon>Nannocystis</taxon>
    </lineage>
</organism>
<accession>A0A1I1TFZ5</accession>
<keyword evidence="5" id="KW-0645">Protease</keyword>
<dbReference type="GO" id="GO:0006508">
    <property type="term" value="P:proteolysis"/>
    <property type="evidence" value="ECO:0007669"/>
    <property type="project" value="InterPro"/>
</dbReference>
<dbReference type="Gene3D" id="3.50.80.20">
    <property type="entry name" value="D-Ala-D-Ala carboxypeptidase C, peptidase S13"/>
    <property type="match status" value="1"/>
</dbReference>
<reference evidence="6" key="1">
    <citation type="submission" date="2016-10" db="EMBL/GenBank/DDBJ databases">
        <authorList>
            <person name="Varghese N."/>
            <person name="Submissions S."/>
        </authorList>
    </citation>
    <scope>NUCLEOTIDE SEQUENCE [LARGE SCALE GENOMIC DNA]</scope>
    <source>
        <strain evidence="6">ATCC 25963</strain>
    </source>
</reference>
<feature type="signal peptide" evidence="4">
    <location>
        <begin position="1"/>
        <end position="31"/>
    </location>
</feature>
<dbReference type="Proteomes" id="UP000199400">
    <property type="component" value="Unassembled WGS sequence"/>
</dbReference>
<dbReference type="OrthoDB" id="5372081at2"/>
<dbReference type="STRING" id="54.SAMN02745121_00685"/>
<evidence type="ECO:0000313" key="6">
    <source>
        <dbReference type="Proteomes" id="UP000199400"/>
    </source>
</evidence>
<gene>
    <name evidence="5" type="ORF">SAMN02745121_00685</name>
</gene>
<evidence type="ECO:0000256" key="4">
    <source>
        <dbReference type="SAM" id="SignalP"/>
    </source>
</evidence>
<dbReference type="SUPFAM" id="SSF56601">
    <property type="entry name" value="beta-lactamase/transpeptidase-like"/>
    <property type="match status" value="1"/>
</dbReference>
<evidence type="ECO:0000313" key="5">
    <source>
        <dbReference type="EMBL" id="SFD57541.1"/>
    </source>
</evidence>
<dbReference type="NCBIfam" id="TIGR00666">
    <property type="entry name" value="PBP4"/>
    <property type="match status" value="1"/>
</dbReference>
<dbReference type="PANTHER" id="PTHR30023:SF0">
    <property type="entry name" value="PENICILLIN-SENSITIVE CARBOXYPEPTIDASE A"/>
    <property type="match status" value="1"/>
</dbReference>
<comment type="similarity">
    <text evidence="1">Belongs to the peptidase S13 family.</text>
</comment>
<keyword evidence="6" id="KW-1185">Reference proteome</keyword>
<feature type="chain" id="PRO_5011664035" evidence="4">
    <location>
        <begin position="32"/>
        <end position="531"/>
    </location>
</feature>
<dbReference type="PRINTS" id="PR00922">
    <property type="entry name" value="DADACBPTASE3"/>
</dbReference>
<name>A0A1I1TFZ5_9BACT</name>
<dbReference type="EMBL" id="FOMX01000002">
    <property type="protein sequence ID" value="SFD57541.1"/>
    <property type="molecule type" value="Genomic_DNA"/>
</dbReference>
<evidence type="ECO:0000256" key="1">
    <source>
        <dbReference type="ARBA" id="ARBA00006096"/>
    </source>
</evidence>
<dbReference type="GO" id="GO:0004185">
    <property type="term" value="F:serine-type carboxypeptidase activity"/>
    <property type="evidence" value="ECO:0007669"/>
    <property type="project" value="InterPro"/>
</dbReference>
<dbReference type="Gene3D" id="3.40.710.10">
    <property type="entry name" value="DD-peptidase/beta-lactamase superfamily"/>
    <property type="match status" value="2"/>
</dbReference>
<sequence length="531" mass="55383">MVGYPAVTRSFPQLASFALALITAYAGLATAGPRSPGPAPAPQSIREAVEPEEPVLPPRPGAPFAAQTWPQRVAVRLADVSARARARDWTADPTGDASLRRKLAELVRRAGPGVAVHVADLDEGTWLFDQNGAARLNPASNQKVLTAVAALELLGPDYRFETRLVRDGDALVLIGDGDPSLQLQGLHALASKALAAEALAGVRRIVIDERAFSPERVGPGYEEPPGPGPSYLAPSGALSLSFNTVETTVRTDGKAVHVEVTPASEHVTVVNKARPLRGRALEVTSTCEGGRTVLTVTGAAKRKPITVRRRICDPGKFAGEAFAAVLHELGGPLLPVESGAASAHAREVATLVSPPLSQILASALKYSNNFTSEQVVRTLGRRMSGAPGSWDNGRAALQAFWRAAGNDPRELQPENGSGLSLRGRVSARGLVRVLALARDEGGAAASIVPALAGAGGEGTLRLRMPGGHGRVRGKTGTIGGVSALSGIAATPDGRRALGFSVLINGKNLAMPRSRRLQDRIVLALLEHLDAG</sequence>
<dbReference type="AlphaFoldDB" id="A0A1I1TFZ5"/>
<protein>
    <submittedName>
        <fullName evidence="5">D-alanyl-D-alanine carboxypeptidase, serine-type, PBP4 family</fullName>
    </submittedName>
</protein>
<evidence type="ECO:0000256" key="2">
    <source>
        <dbReference type="ARBA" id="ARBA00022801"/>
    </source>
</evidence>
<dbReference type="InterPro" id="IPR000667">
    <property type="entry name" value="Peptidase_S13"/>
</dbReference>
<keyword evidence="5" id="KW-0121">Carboxypeptidase</keyword>
<proteinExistence type="inferred from homology"/>
<keyword evidence="2" id="KW-0378">Hydrolase</keyword>
<dbReference type="InterPro" id="IPR012338">
    <property type="entry name" value="Beta-lactam/transpept-like"/>
</dbReference>
<dbReference type="GO" id="GO:0000270">
    <property type="term" value="P:peptidoglycan metabolic process"/>
    <property type="evidence" value="ECO:0007669"/>
    <property type="project" value="TreeGrafter"/>
</dbReference>
<dbReference type="Pfam" id="PF02113">
    <property type="entry name" value="Peptidase_S13"/>
    <property type="match status" value="1"/>
</dbReference>
<evidence type="ECO:0000256" key="3">
    <source>
        <dbReference type="SAM" id="MobiDB-lite"/>
    </source>
</evidence>
<feature type="region of interest" description="Disordered" evidence="3">
    <location>
        <begin position="32"/>
        <end position="56"/>
    </location>
</feature>
<keyword evidence="4" id="KW-0732">Signal</keyword>